<dbReference type="GO" id="GO:0048012">
    <property type="term" value="P:hepatocyte growth factor receptor signaling pathway"/>
    <property type="evidence" value="ECO:0007669"/>
    <property type="project" value="InterPro"/>
</dbReference>
<feature type="compositionally biased region" description="Low complexity" evidence="1">
    <location>
        <begin position="585"/>
        <end position="627"/>
    </location>
</feature>
<dbReference type="Proteomes" id="UP000694520">
    <property type="component" value="Chromosome 1"/>
</dbReference>
<feature type="compositionally biased region" description="Low complexity" evidence="1">
    <location>
        <begin position="644"/>
        <end position="653"/>
    </location>
</feature>
<evidence type="ECO:0000313" key="3">
    <source>
        <dbReference type="Ensembl" id="ENSBGRP00000026523.1"/>
    </source>
</evidence>
<feature type="region of interest" description="Disordered" evidence="1">
    <location>
        <begin position="236"/>
        <end position="275"/>
    </location>
</feature>
<dbReference type="GeneTree" id="ENSGT00730000111453"/>
<evidence type="ECO:0000256" key="1">
    <source>
        <dbReference type="SAM" id="MobiDB-lite"/>
    </source>
</evidence>
<dbReference type="PANTHER" id="PTHR37358:SF1">
    <property type="entry name" value="MUCIN-20"/>
    <property type="match status" value="1"/>
</dbReference>
<name>A0A8B9XU17_BOSMU</name>
<protein>
    <recommendedName>
        <fullName evidence="5">Mucin-20</fullName>
    </recommendedName>
</protein>
<reference evidence="3" key="2">
    <citation type="submission" date="2025-08" db="UniProtKB">
        <authorList>
            <consortium name="Ensembl"/>
        </authorList>
    </citation>
    <scope>IDENTIFICATION</scope>
</reference>
<feature type="compositionally biased region" description="Low complexity" evidence="1">
    <location>
        <begin position="421"/>
        <end position="511"/>
    </location>
</feature>
<keyword evidence="4" id="KW-1185">Reference proteome</keyword>
<keyword evidence="2" id="KW-0732">Signal</keyword>
<organism evidence="3 4">
    <name type="scientific">Bos mutus grunniens</name>
    <name type="common">Wild yak</name>
    <name type="synonym">Bos grunniens</name>
    <dbReference type="NCBI Taxonomy" id="30521"/>
    <lineage>
        <taxon>Eukaryota</taxon>
        <taxon>Metazoa</taxon>
        <taxon>Chordata</taxon>
        <taxon>Craniata</taxon>
        <taxon>Vertebrata</taxon>
        <taxon>Euteleostomi</taxon>
        <taxon>Mammalia</taxon>
        <taxon>Eutheria</taxon>
        <taxon>Laurasiatheria</taxon>
        <taxon>Artiodactyla</taxon>
        <taxon>Ruminantia</taxon>
        <taxon>Pecora</taxon>
        <taxon>Bovidae</taxon>
        <taxon>Bovinae</taxon>
        <taxon>Bos</taxon>
    </lineage>
</organism>
<sequence length="754" mass="77370">MVARIPATMSFLWCLALPLFFCCWEAGAHRSSAGPSGSGHTELPAVTPEVWTSSEEGFQATDLIEPSVSNHISWETQTLSTQTSDKTFIRGGTISEAEAREDKTMALMTRKPSKFTAVITTPTVTSSTGGSPAGRVRTTVDTVTGSELWKVVFENLCTFDSSEEAKRILKFIHTSGETEALSSESSASSESSVPAITTSQALSADITALTKALVTYITNIKVINCRVMETEPTAAIPGTSHIDYSSSGGQALSPTERSALPDSTEAKSHLTRNTTSAETWTIAHATELVTPVVTVILSSTPEKETTAAKATTPSGTLVTVSKNLLEESSALSVETTSDISISGIIPVFTEDATIVSKVTSPAGFSAMVYSFSEETSTTSSTSSETSATHTTPSGPIPPISRSSLPSFHLSMVDSIPETSVTSAKTTASANSSPTASADSTPETSVSSSKITASANSSPTASAKSSPETSVSSSKITASTNSSSETSVTSAKTTASANSSPTASADSTPETSVSSTEITASANSSPTASAKSSPETSVSSSKITASTNSSSETSATSAKTTASANSSPTASADSTPETSVSSTEITASANSSPTASAKSSPETSVSSSKITASTNSSSETSVTSAKTTDSAKTLKTASAGGGKPSTTSASTARTRWTDITPGADGGFLLLRLNVASPEDLTDPSVAERLMHQVSRHSLCRGVEESERFLEMLGKICRIQKSCCYIREGLVSCGGEGNGTPLQDSCLENPMGGGAW</sequence>
<feature type="chain" id="PRO_5034510816" description="Mucin-20" evidence="2">
    <location>
        <begin position="29"/>
        <end position="754"/>
    </location>
</feature>
<feature type="compositionally biased region" description="Low complexity" evidence="1">
    <location>
        <begin position="518"/>
        <end position="578"/>
    </location>
</feature>
<reference evidence="3" key="1">
    <citation type="submission" date="2019-05" db="EMBL/GenBank/DDBJ databases">
        <authorList>
            <person name="Zhang S."/>
            <person name="Liu J."/>
        </authorList>
    </citation>
    <scope>NUCLEOTIDE SEQUENCE [LARGE SCALE GENOMIC DNA]</scope>
</reference>
<dbReference type="PANTHER" id="PTHR37358">
    <property type="entry name" value="MUCIN-20"/>
    <property type="match status" value="1"/>
</dbReference>
<dbReference type="AlphaFoldDB" id="A0A8B9XU17"/>
<feature type="region of interest" description="Disordered" evidence="1">
    <location>
        <begin position="421"/>
        <end position="656"/>
    </location>
</feature>
<feature type="compositionally biased region" description="Polar residues" evidence="1">
    <location>
        <begin position="242"/>
        <end position="256"/>
    </location>
</feature>
<evidence type="ECO:0000313" key="4">
    <source>
        <dbReference type="Proteomes" id="UP000694520"/>
    </source>
</evidence>
<reference evidence="3" key="3">
    <citation type="submission" date="2025-09" db="UniProtKB">
        <authorList>
            <consortium name="Ensembl"/>
        </authorList>
    </citation>
    <scope>IDENTIFICATION</scope>
</reference>
<evidence type="ECO:0008006" key="5">
    <source>
        <dbReference type="Google" id="ProtNLM"/>
    </source>
</evidence>
<feature type="signal peptide" evidence="2">
    <location>
        <begin position="1"/>
        <end position="28"/>
    </location>
</feature>
<proteinExistence type="predicted"/>
<dbReference type="Ensembl" id="ENSBGRT00000030608.1">
    <property type="protein sequence ID" value="ENSBGRP00000026523.1"/>
    <property type="gene ID" value="ENSBGRG00000016657.1"/>
</dbReference>
<feature type="region of interest" description="Disordered" evidence="1">
    <location>
        <begin position="377"/>
        <end position="404"/>
    </location>
</feature>
<dbReference type="InterPro" id="IPR034551">
    <property type="entry name" value="MUC20"/>
</dbReference>
<evidence type="ECO:0000256" key="2">
    <source>
        <dbReference type="SAM" id="SignalP"/>
    </source>
</evidence>
<accession>A0A8B9XU17</accession>